<dbReference type="VEuPathDB" id="AmoebaDB:KM1_091850"/>
<dbReference type="VEuPathDB" id="AmoebaDB:EHI5A_063490"/>
<gene>
    <name evidence="1" type="ORF">CL6EHI_007010</name>
</gene>
<protein>
    <submittedName>
        <fullName evidence="1">Uncharacterized protein</fullName>
    </submittedName>
</protein>
<dbReference type="VEuPathDB" id="AmoebaDB:EHI7A_055160"/>
<organism evidence="1 2">
    <name type="scientific">Entamoeba histolytica</name>
    <dbReference type="NCBI Taxonomy" id="5759"/>
    <lineage>
        <taxon>Eukaryota</taxon>
        <taxon>Amoebozoa</taxon>
        <taxon>Evosea</taxon>
        <taxon>Archamoebae</taxon>
        <taxon>Mastigamoebida</taxon>
        <taxon>Entamoebidae</taxon>
        <taxon>Entamoeba</taxon>
    </lineage>
</organism>
<accession>A0A5K1UJC9</accession>
<dbReference type="VEuPathDB" id="AmoebaDB:EHI_007010"/>
<reference evidence="1 2" key="1">
    <citation type="submission" date="2016-05" db="EMBL/GenBank/DDBJ databases">
        <title>First whole genome sequencing of Entamoeba histolytica HM1:IMSS-clone-6.</title>
        <authorList>
            <person name="Mukherjee Avik.K."/>
            <person name="Izumyama S."/>
            <person name="Nakada-Tsukui K."/>
            <person name="Nozaki T."/>
        </authorList>
    </citation>
    <scope>NUCLEOTIDE SEQUENCE [LARGE SCALE GENOMIC DNA]</scope>
    <source>
        <strain evidence="1 2">HM1:IMSS clone 6</strain>
    </source>
</reference>
<dbReference type="EMBL" id="BDEQ01000001">
    <property type="protein sequence ID" value="GAT94661.1"/>
    <property type="molecule type" value="Genomic_DNA"/>
</dbReference>
<comment type="caution">
    <text evidence="1">The sequence shown here is derived from an EMBL/GenBank/DDBJ whole genome shotgun (WGS) entry which is preliminary data.</text>
</comment>
<dbReference type="AlphaFoldDB" id="A0A5K1UJC9"/>
<name>A0A5K1UJC9_ENTHI</name>
<dbReference type="Proteomes" id="UP000078387">
    <property type="component" value="Unassembled WGS sequence"/>
</dbReference>
<evidence type="ECO:0000313" key="2">
    <source>
        <dbReference type="Proteomes" id="UP000078387"/>
    </source>
</evidence>
<sequence length="1235" mass="143826">MNEERNDPIQVVKIEQPSDTITTLSSSTCSCLLQNNILLFGKKGMMTAISLDKNKMTVLHQYSFSGTIEQMWYHQQMHLLICLINSKLESFQVDLNKKASNEVFKRITTKQIKNIGPFECFSTFVRKGVVFIAAVDTKKKSSITLIESKTDGIFYKETKVWNAEDKIVGCNFVNQNLVLVYPNKIQIISFFGKSETICNKSIIPFKGKPRFLELQLNQILVHTGNCVYSIEEDAVNLVPSDYPVITISKMSPFIFFMQEFAHNKFYITYRLEPMTHASPHSLDFRRPEYYKGSYMHEAVPVFISGTSKQLIYFTPNPKWYESAIQNGHYQSAIEFITLLGNSADEHSEQFKKCAYTLGVMNKIIEFYKNEENRTSENIITILNDFKMGGISPKNILVFLELFLFHDFITDLHSLFQDWFTVSIENWKKDMVKTFPGQLVKNLQDALEEVIKEKNTALKNNKTVPLQNHFNSEGHSTKEIIQAIVTYLMAVKSQIVNKEQIDGETSEEREIFYTSLVVIVYYLSPNSKEMLELLQNTKFLFKTVILKILEEHTTINKKLLIEYYISQNHIDGVFNINGISYYDKRNAVIRILQKKETGDKNKVYKKIEELIEEKIESNGGRKFIEENNMKLQDELYLIFGKEKSVLGIDEICTIIEGWEFGIKDENEVNEFRNRLSCLYCLKCYKEQGETEELGKEVIEKYIIHIKYASINNIILTDEYIKSFIEISNKYPSIVEKINYSIISPLYYKIRACIGLIQHQELMPMLLQVCKELKEQEEVLDDIYNDSFNQLVKFMLKLFNQKKIPQNVTKESLMTLLYSPSIQKILKEEYIPLSLVNNLFAEISLIIFTSTNPIEVYHHIHQQIVKDHLPGTVIRFIWDLADPMALPIKGGDEEIKEELKIFEGDEDRQSILEGIIGYLEKKKTKKPEGMLLTDCYLEYLKIATSDRLNATSKLNDQMQNTPVLQKHIEKDYDKLPWILRCRIQHTKCKYKGLLEYFKQMKNQYSSTFAEDSFCELDNFIRRFDRTFNFDGTSGSIAKMVRLIRQNYRPFNKVHPNHIGAETIMYCVCQMNISTNTSALLSFLVHLLLEKDNDSFDNPFPISFALELYSRFYPIIPLKFTEGEFKWLGVKFDTFELNIDIETCLFNKMLDRVESFDDLQILLPAIYSYARKYFYLSIYSNAIKGLTINSNKRYEVIDRKTVCYKCHDQISATSAFVVNNGQYAHEDCNELNLENPIN</sequence>
<dbReference type="OMA" id="NTGPFEC"/>
<proteinExistence type="predicted"/>
<dbReference type="VEuPathDB" id="AmoebaDB:EHI8A_056170"/>
<dbReference type="PROSITE" id="PS51257">
    <property type="entry name" value="PROKAR_LIPOPROTEIN"/>
    <property type="match status" value="1"/>
</dbReference>
<evidence type="ECO:0000313" key="1">
    <source>
        <dbReference type="EMBL" id="GAT94661.1"/>
    </source>
</evidence>